<evidence type="ECO:0000256" key="1">
    <source>
        <dbReference type="SAM" id="MobiDB-lite"/>
    </source>
</evidence>
<keyword evidence="3" id="KW-1185">Reference proteome</keyword>
<organism evidence="2 3">
    <name type="scientific">Solanum commersonii</name>
    <name type="common">Commerson's wild potato</name>
    <name type="synonym">Commerson's nightshade</name>
    <dbReference type="NCBI Taxonomy" id="4109"/>
    <lineage>
        <taxon>Eukaryota</taxon>
        <taxon>Viridiplantae</taxon>
        <taxon>Streptophyta</taxon>
        <taxon>Embryophyta</taxon>
        <taxon>Tracheophyta</taxon>
        <taxon>Spermatophyta</taxon>
        <taxon>Magnoliopsida</taxon>
        <taxon>eudicotyledons</taxon>
        <taxon>Gunneridae</taxon>
        <taxon>Pentapetalae</taxon>
        <taxon>asterids</taxon>
        <taxon>lamiids</taxon>
        <taxon>Solanales</taxon>
        <taxon>Solanaceae</taxon>
        <taxon>Solanoideae</taxon>
        <taxon>Solaneae</taxon>
        <taxon>Solanum</taxon>
    </lineage>
</organism>
<dbReference type="Proteomes" id="UP000824120">
    <property type="component" value="Chromosome 10"/>
</dbReference>
<sequence>MFWCLSPNPFLYTYLYSPSARPETVTTSSRLGPTLTQEGLIRLGQPPHIIDANMAKFEMQIPNMIKVAVSNIHQVFSNELIGLSNRISRLEASVVGDLTTIKVDVSTLKKELDQMKCTNFDFFISNPDVDPSLVEPLAPTIVKHMEGGQHDGLEKSPNGDISNAETNEGDIRHMRRQP</sequence>
<dbReference type="OrthoDB" id="10602079at2759"/>
<comment type="caution">
    <text evidence="2">The sequence shown here is derived from an EMBL/GenBank/DDBJ whole genome shotgun (WGS) entry which is preliminary data.</text>
</comment>
<protein>
    <submittedName>
        <fullName evidence="2">Uncharacterized protein</fullName>
    </submittedName>
</protein>
<reference evidence="2 3" key="1">
    <citation type="submission" date="2020-09" db="EMBL/GenBank/DDBJ databases">
        <title>De no assembly of potato wild relative species, Solanum commersonii.</title>
        <authorList>
            <person name="Cho K."/>
        </authorList>
    </citation>
    <scope>NUCLEOTIDE SEQUENCE [LARGE SCALE GENOMIC DNA]</scope>
    <source>
        <strain evidence="2">LZ3.2</strain>
        <tissue evidence="2">Leaf</tissue>
    </source>
</reference>
<gene>
    <name evidence="2" type="ORF">H5410_053398</name>
</gene>
<dbReference type="AlphaFoldDB" id="A0A9J5X3R2"/>
<evidence type="ECO:0000313" key="2">
    <source>
        <dbReference type="EMBL" id="KAG5582771.1"/>
    </source>
</evidence>
<accession>A0A9J5X3R2</accession>
<feature type="region of interest" description="Disordered" evidence="1">
    <location>
        <begin position="146"/>
        <end position="178"/>
    </location>
</feature>
<dbReference type="EMBL" id="JACXVP010000010">
    <property type="protein sequence ID" value="KAG5582771.1"/>
    <property type="molecule type" value="Genomic_DNA"/>
</dbReference>
<name>A0A9J5X3R2_SOLCO</name>
<evidence type="ECO:0000313" key="3">
    <source>
        <dbReference type="Proteomes" id="UP000824120"/>
    </source>
</evidence>
<proteinExistence type="predicted"/>